<dbReference type="GO" id="GO:0005829">
    <property type="term" value="C:cytosol"/>
    <property type="evidence" value="ECO:0007669"/>
    <property type="project" value="TreeGrafter"/>
</dbReference>
<evidence type="ECO:0000313" key="6">
    <source>
        <dbReference type="EMBL" id="KGA18484.1"/>
    </source>
</evidence>
<dbReference type="AlphaFoldDB" id="A0A094Q8R0"/>
<name>A0A094Q8R0_9ZZZZ</name>
<dbReference type="Gene3D" id="3.50.50.60">
    <property type="entry name" value="FAD/NAD(P)-binding domain"/>
    <property type="match status" value="2"/>
</dbReference>
<dbReference type="PRINTS" id="PR00420">
    <property type="entry name" value="RNGMNOXGNASE"/>
</dbReference>
<organism evidence="6">
    <name type="scientific">freshwater metagenome</name>
    <dbReference type="NCBI Taxonomy" id="449393"/>
    <lineage>
        <taxon>unclassified sequences</taxon>
        <taxon>metagenomes</taxon>
        <taxon>ecological metagenomes</taxon>
    </lineage>
</organism>
<comment type="subunit">
    <text evidence="3">Interacts with COX5B; this interaction may contribute to localize PYROXD2 to the inner face of the inner mitochondrial membrane.</text>
</comment>
<dbReference type="InterPro" id="IPR002937">
    <property type="entry name" value="Amino_oxidase"/>
</dbReference>
<comment type="caution">
    <text evidence="6">The sequence shown here is derived from an EMBL/GenBank/DDBJ whole genome shotgun (WGS) entry which is preliminary data.</text>
</comment>
<comment type="function">
    <text evidence="2">Probable oxidoreductase that may play a role as regulator of mitochondrial function.</text>
</comment>
<dbReference type="PANTHER" id="PTHR10668">
    <property type="entry name" value="PHYTOENE DEHYDROGENASE"/>
    <property type="match status" value="1"/>
</dbReference>
<feature type="domain" description="Amine oxidase" evidence="5">
    <location>
        <begin position="20"/>
        <end position="293"/>
    </location>
</feature>
<dbReference type="InterPro" id="IPR036188">
    <property type="entry name" value="FAD/NAD-bd_sf"/>
</dbReference>
<evidence type="ECO:0000256" key="4">
    <source>
        <dbReference type="ARBA" id="ARBA00040298"/>
    </source>
</evidence>
<protein>
    <recommendedName>
        <fullName evidence="4">Pyridine nucleotide-disulfide oxidoreductase domain-containing protein 2</fullName>
    </recommendedName>
</protein>
<dbReference type="Pfam" id="PF01593">
    <property type="entry name" value="Amino_oxidase"/>
    <property type="match status" value="1"/>
</dbReference>
<sequence length="518" mass="56338">MDKVFDATFDVIVVGGGHNGLVAATYLAKAGKSVLLLEANKELGGATASVRAFPEYDARLSRYSYLVALLPDQIIAELGLNFQTRGRDVSSYTPYERDGIHDGLSVATVWDEATEESFFRLTGSHKEGQAWREFYAEIAEFARRSAPLMLAPLMTRSEMRAAIDMDHVWDYMIERPIGEIIEERFADDVVRGVVLTDALIGTFVDSQMIQANICFLYHLIGNGIGQWKVPVGGMGSLVSELERVARQHGVEIAVNSQVSEISSGADGVKVACESGEEFLCTDLLFAAAPQLLAQLRKKNPPTSLQGSQLKMNMLLTRLPQLKSGIDPAIAFAGTFHINESYSHLNASYKVAKDGKMPERLPLEMYCHTLTDSSILSPDLVKKGFHTLTLFGLHTDASLFDHDPEGARDIAVASALASLNEYLAEPIENVIARNSDGSLALEAKSPLDLEAAIGLPRGNIFHRDLDFPFIEESEVSDQPQWGSETDDPHIFIAGAGARRGGGVSAIAGHNAAMSVLARQ</sequence>
<proteinExistence type="predicted"/>
<dbReference type="GO" id="GO:0016491">
    <property type="term" value="F:oxidoreductase activity"/>
    <property type="evidence" value="ECO:0007669"/>
    <property type="project" value="InterPro"/>
</dbReference>
<dbReference type="SUPFAM" id="SSF51905">
    <property type="entry name" value="FAD/NAD(P)-binding domain"/>
    <property type="match status" value="1"/>
</dbReference>
<evidence type="ECO:0000259" key="5">
    <source>
        <dbReference type="Pfam" id="PF01593"/>
    </source>
</evidence>
<evidence type="ECO:0000256" key="2">
    <source>
        <dbReference type="ARBA" id="ARBA00037217"/>
    </source>
</evidence>
<dbReference type="EMBL" id="JNSK01000024">
    <property type="protein sequence ID" value="KGA18484.1"/>
    <property type="molecule type" value="Genomic_DNA"/>
</dbReference>
<evidence type="ECO:0000256" key="3">
    <source>
        <dbReference type="ARBA" id="ARBA00038825"/>
    </source>
</evidence>
<comment type="subcellular location">
    <subcellularLocation>
        <location evidence="1">Mitochondrion matrix</location>
    </subcellularLocation>
</comment>
<evidence type="ECO:0000256" key="1">
    <source>
        <dbReference type="ARBA" id="ARBA00004305"/>
    </source>
</evidence>
<reference evidence="6" key="1">
    <citation type="submission" date="2014-05" db="EMBL/GenBank/DDBJ databases">
        <title>Key roles for freshwater Actinobacteria revealed by deep metagenomic sequencing.</title>
        <authorList>
            <person name="Ghai R."/>
            <person name="Mizuno C.M."/>
            <person name="Picazo A."/>
            <person name="Camacho A."/>
            <person name="Rodriguez-Valera F."/>
        </authorList>
    </citation>
    <scope>NUCLEOTIDE SEQUENCE</scope>
</reference>
<accession>A0A094Q8R0</accession>
<dbReference type="PANTHER" id="PTHR10668:SF103">
    <property type="entry name" value="PYRIDINE NUCLEOTIDE-DISULFIDE OXIDOREDUCTASE DOMAIN-CONTAINING PROTEIN 2"/>
    <property type="match status" value="1"/>
</dbReference>
<dbReference type="GO" id="GO:0005759">
    <property type="term" value="C:mitochondrial matrix"/>
    <property type="evidence" value="ECO:0007669"/>
    <property type="project" value="UniProtKB-SubCell"/>
</dbReference>
<gene>
    <name evidence="6" type="ORF">GM50_8520</name>
</gene>